<proteinExistence type="predicted"/>
<name>A0AA36GJJ4_CYLNA</name>
<dbReference type="EMBL" id="CATQJL010000095">
    <property type="protein sequence ID" value="CAJ0592373.1"/>
    <property type="molecule type" value="Genomic_DNA"/>
</dbReference>
<reference evidence="1" key="1">
    <citation type="submission" date="2023-07" db="EMBL/GenBank/DDBJ databases">
        <authorList>
            <consortium name="CYATHOMIX"/>
        </authorList>
    </citation>
    <scope>NUCLEOTIDE SEQUENCE</scope>
    <source>
        <strain evidence="1">N/A</strain>
    </source>
</reference>
<keyword evidence="3" id="KW-1185">Reference proteome</keyword>
<dbReference type="EMBL" id="CATQJL010000095">
    <property type="protein sequence ID" value="CAJ0592374.1"/>
    <property type="molecule type" value="Genomic_DNA"/>
</dbReference>
<sequence length="93" mass="10526">MLEEMPVGRTFFASDLAVRFNRRGPTPSQEIVDYELSTIRDKAEFSIFDIRVFARIDGFNLDDYKGGTIRAAINKRAKLIGKDVTGQGVWVKV</sequence>
<evidence type="ECO:0000313" key="3">
    <source>
        <dbReference type="Proteomes" id="UP001176961"/>
    </source>
</evidence>
<organism evidence="1 3">
    <name type="scientific">Cylicocyclus nassatus</name>
    <name type="common">Nematode worm</name>
    <dbReference type="NCBI Taxonomy" id="53992"/>
    <lineage>
        <taxon>Eukaryota</taxon>
        <taxon>Metazoa</taxon>
        <taxon>Ecdysozoa</taxon>
        <taxon>Nematoda</taxon>
        <taxon>Chromadorea</taxon>
        <taxon>Rhabditida</taxon>
        <taxon>Rhabditina</taxon>
        <taxon>Rhabditomorpha</taxon>
        <taxon>Strongyloidea</taxon>
        <taxon>Strongylidae</taxon>
        <taxon>Cylicocyclus</taxon>
    </lineage>
</organism>
<gene>
    <name evidence="1" type="ORF">CYNAS_LOCUS4356</name>
    <name evidence="2" type="ORF">CYNAS_LOCUS4357</name>
</gene>
<accession>A0AA36GJJ4</accession>
<dbReference type="AlphaFoldDB" id="A0AA36GJJ4"/>
<comment type="caution">
    <text evidence="1">The sequence shown here is derived from an EMBL/GenBank/DDBJ whole genome shotgun (WGS) entry which is preliminary data.</text>
</comment>
<protein>
    <submittedName>
        <fullName evidence="1">Uncharacterized protein</fullName>
    </submittedName>
</protein>
<dbReference type="Proteomes" id="UP001176961">
    <property type="component" value="Unassembled WGS sequence"/>
</dbReference>
<evidence type="ECO:0000313" key="1">
    <source>
        <dbReference type="EMBL" id="CAJ0592373.1"/>
    </source>
</evidence>
<evidence type="ECO:0000313" key="2">
    <source>
        <dbReference type="EMBL" id="CAJ0592374.1"/>
    </source>
</evidence>